<dbReference type="STRING" id="478801.Ksed_00320"/>
<accession>C7NIF8</accession>
<dbReference type="Proteomes" id="UP000006666">
    <property type="component" value="Chromosome"/>
</dbReference>
<evidence type="ECO:0000313" key="2">
    <source>
        <dbReference type="Proteomes" id="UP000006666"/>
    </source>
</evidence>
<dbReference type="HOGENOM" id="CLU_1516005_0_0_11"/>
<evidence type="ECO:0008006" key="3">
    <source>
        <dbReference type="Google" id="ProtNLM"/>
    </source>
</evidence>
<keyword evidence="2" id="KW-1185">Reference proteome</keyword>
<dbReference type="eggNOG" id="COG3832">
    <property type="taxonomic scope" value="Bacteria"/>
</dbReference>
<dbReference type="SUPFAM" id="SSF55961">
    <property type="entry name" value="Bet v1-like"/>
    <property type="match status" value="1"/>
</dbReference>
<dbReference type="EMBL" id="CP001686">
    <property type="protein sequence ID" value="ACV05129.1"/>
    <property type="molecule type" value="Genomic_DNA"/>
</dbReference>
<reference evidence="1 2" key="1">
    <citation type="journal article" date="2009" name="Stand. Genomic Sci.">
        <title>Complete genome sequence of Kytococcus sedentarius type strain (541).</title>
        <authorList>
            <person name="Sims D."/>
            <person name="Brettin T."/>
            <person name="Detter J.C."/>
            <person name="Han C."/>
            <person name="Lapidus A."/>
            <person name="Copeland A."/>
            <person name="Glavina Del Rio T."/>
            <person name="Nolan M."/>
            <person name="Chen F."/>
            <person name="Lucas S."/>
            <person name="Tice H."/>
            <person name="Cheng J.F."/>
            <person name="Bruce D."/>
            <person name="Goodwin L."/>
            <person name="Pitluck S."/>
            <person name="Ovchinnikova G."/>
            <person name="Pati A."/>
            <person name="Ivanova N."/>
            <person name="Mavrommatis K."/>
            <person name="Chen A."/>
            <person name="Palaniappan K."/>
            <person name="D'haeseleer P."/>
            <person name="Chain P."/>
            <person name="Bristow J."/>
            <person name="Eisen J.A."/>
            <person name="Markowitz V."/>
            <person name="Hugenholtz P."/>
            <person name="Schneider S."/>
            <person name="Goker M."/>
            <person name="Pukall R."/>
            <person name="Kyrpides N.C."/>
            <person name="Klenk H.P."/>
        </authorList>
    </citation>
    <scope>NUCLEOTIDE SEQUENCE [LARGE SCALE GENOMIC DNA]</scope>
    <source>
        <strain evidence="2">ATCC 14392 / DSM 20547 / JCM 11482 / CCUG 33030 / NBRC 15357 / NCTC 11040 / CCM 314 / 541</strain>
    </source>
</reference>
<organism evidence="1 2">
    <name type="scientific">Kytococcus sedentarius (strain ATCC 14392 / DSM 20547 / JCM 11482 / CCUG 33030 / NBRC 15357 / NCTC 11040 / CCM 314 / 541)</name>
    <name type="common">Micrococcus sedentarius</name>
    <dbReference type="NCBI Taxonomy" id="478801"/>
    <lineage>
        <taxon>Bacteria</taxon>
        <taxon>Bacillati</taxon>
        <taxon>Actinomycetota</taxon>
        <taxon>Actinomycetes</taxon>
        <taxon>Micrococcales</taxon>
        <taxon>Kytococcaceae</taxon>
        <taxon>Kytococcus</taxon>
    </lineage>
</organism>
<sequence length="177" mass="18829">MVRMDAVQHADAVTRRVESLAAGHVVALSRVLPGRPRTVWPVLTEVLTERVRQLVAEQVEEPASWRGRWEEGRRTGWVAIDLGLDGGQTVLTVQHAVPDDEAWQELGPAGVGLRWDAVLRELGERLEADGGTAAAGQDEDFLAAVTELWVVAHVQAGAPAARAGAAADRAARGAGPA</sequence>
<name>C7NIF8_KYTSD</name>
<dbReference type="InterPro" id="IPR023393">
    <property type="entry name" value="START-like_dom_sf"/>
</dbReference>
<proteinExistence type="predicted"/>
<evidence type="ECO:0000313" key="1">
    <source>
        <dbReference type="EMBL" id="ACV05129.1"/>
    </source>
</evidence>
<gene>
    <name evidence="1" type="ordered locus">Ksed_00320</name>
</gene>
<dbReference type="AlphaFoldDB" id="C7NIF8"/>
<protein>
    <recommendedName>
        <fullName evidence="3">Activator of Hsp90 ATPase homolog 1-like protein</fullName>
    </recommendedName>
</protein>
<dbReference type="KEGG" id="kse:Ksed_00320"/>
<dbReference type="Gene3D" id="3.30.530.20">
    <property type="match status" value="1"/>
</dbReference>